<dbReference type="eggNOG" id="COG4765">
    <property type="taxonomic scope" value="Bacteria"/>
</dbReference>
<keyword evidence="4" id="KW-1185">Reference proteome</keyword>
<feature type="signal peptide" evidence="2">
    <location>
        <begin position="1"/>
        <end position="25"/>
    </location>
</feature>
<dbReference type="InterPro" id="IPR019225">
    <property type="entry name" value="DUF2155"/>
</dbReference>
<feature type="chain" id="PRO_5004347540" description="DUF2155 domain-containing protein" evidence="2">
    <location>
        <begin position="26"/>
        <end position="233"/>
    </location>
</feature>
<sequence>MTRRASLVGVVAILSGLAATGVAVARQNAQPAQPAPVAAPPPVASAAKPALSPTLRPSSNPTAAPDLRAAQPAQVTPAQANPTPTPAVKPGAADGALGATTPAKPAAPKAPDLPAKRGRYAIAIMQALDKVTTETMRFEVPVGQPIRYKTLIFTVRACETAAADEVAPETTAYVVIDTQPKAQAGRAAPAGRQIYKGWMYASSPGLHPLEHPVYDAWLIACKQSIPDAPPAKP</sequence>
<feature type="compositionally biased region" description="Low complexity" evidence="1">
    <location>
        <begin position="69"/>
        <end position="88"/>
    </location>
</feature>
<name>R0D577_CAUVI</name>
<evidence type="ECO:0000256" key="2">
    <source>
        <dbReference type="SAM" id="SignalP"/>
    </source>
</evidence>
<feature type="compositionally biased region" description="Pro residues" evidence="1">
    <location>
        <begin position="33"/>
        <end position="43"/>
    </location>
</feature>
<dbReference type="Proteomes" id="UP000013063">
    <property type="component" value="Unassembled WGS sequence"/>
</dbReference>
<comment type="caution">
    <text evidence="3">The sequence shown here is derived from an EMBL/GenBank/DDBJ whole genome shotgun (WGS) entry which is preliminary data.</text>
</comment>
<feature type="region of interest" description="Disordered" evidence="1">
    <location>
        <begin position="33"/>
        <end position="112"/>
    </location>
</feature>
<feature type="compositionally biased region" description="Low complexity" evidence="1">
    <location>
        <begin position="95"/>
        <end position="112"/>
    </location>
</feature>
<evidence type="ECO:0008006" key="5">
    <source>
        <dbReference type="Google" id="ProtNLM"/>
    </source>
</evidence>
<evidence type="ECO:0000313" key="4">
    <source>
        <dbReference type="Proteomes" id="UP000013063"/>
    </source>
</evidence>
<keyword evidence="2" id="KW-0732">Signal</keyword>
<reference evidence="3 4" key="1">
    <citation type="journal article" date="2013" name="Genome Announc.">
        <title>Draft Genome Sequence for Caulobacter sp. Strain OR37, a Bacterium Tolerant to Heavy Metals.</title>
        <authorList>
            <person name="Utturkar S.M."/>
            <person name="Bollmann A."/>
            <person name="Brzoska R.M."/>
            <person name="Klingeman D.M."/>
            <person name="Epstein S.E."/>
            <person name="Palumbo A.V."/>
            <person name="Brown S.D."/>
        </authorList>
    </citation>
    <scope>NUCLEOTIDE SEQUENCE [LARGE SCALE GENOMIC DNA]</scope>
    <source>
        <strain evidence="3 4">OR37</strain>
    </source>
</reference>
<accession>R0D577</accession>
<dbReference type="Pfam" id="PF09923">
    <property type="entry name" value="DUF2155"/>
    <property type="match status" value="1"/>
</dbReference>
<organism evidence="3 4">
    <name type="scientific">Caulobacter vibrioides OR37</name>
    <dbReference type="NCBI Taxonomy" id="1292034"/>
    <lineage>
        <taxon>Bacteria</taxon>
        <taxon>Pseudomonadati</taxon>
        <taxon>Pseudomonadota</taxon>
        <taxon>Alphaproteobacteria</taxon>
        <taxon>Caulobacterales</taxon>
        <taxon>Caulobacteraceae</taxon>
        <taxon>Caulobacter</taxon>
    </lineage>
</organism>
<evidence type="ECO:0000256" key="1">
    <source>
        <dbReference type="SAM" id="MobiDB-lite"/>
    </source>
</evidence>
<proteinExistence type="predicted"/>
<protein>
    <recommendedName>
        <fullName evidence="5">DUF2155 domain-containing protein</fullName>
    </recommendedName>
</protein>
<dbReference type="OrthoDB" id="9810376at2"/>
<dbReference type="RefSeq" id="WP_004615241.1">
    <property type="nucleotide sequence ID" value="NZ_APMP01000001.1"/>
</dbReference>
<dbReference type="EMBL" id="APMP01000001">
    <property type="protein sequence ID" value="ENZ83691.1"/>
    <property type="molecule type" value="Genomic_DNA"/>
</dbReference>
<evidence type="ECO:0000313" key="3">
    <source>
        <dbReference type="EMBL" id="ENZ83691.1"/>
    </source>
</evidence>
<dbReference type="STRING" id="1292034.OR37_00196"/>
<gene>
    <name evidence="3" type="ORF">OR37_00196</name>
</gene>
<dbReference type="AlphaFoldDB" id="R0D577"/>